<evidence type="ECO:0000313" key="3">
    <source>
        <dbReference type="Proteomes" id="UP000233551"/>
    </source>
</evidence>
<accession>A0A2I0K8R5</accession>
<dbReference type="Proteomes" id="UP000233551">
    <property type="component" value="Unassembled WGS sequence"/>
</dbReference>
<sequence>MPRSPLSSPSPHCSSSSSLHHRKHLLSNSRSPSSWSSNQWLAAVIRETCPATLSPPHHRVVPLLPLFITASFSRANVEAHRAGRPIEGLLLSFEAEKASIANVIRCSGKMYGSTVNGLMKDEVQPRKSETTFSSKTFLPLNHFSHALSFSSNKCQRTSQYQSTNLLGLSPPEMAGNL</sequence>
<evidence type="ECO:0000256" key="1">
    <source>
        <dbReference type="SAM" id="MobiDB-lite"/>
    </source>
</evidence>
<proteinExistence type="predicted"/>
<organism evidence="2 3">
    <name type="scientific">Punica granatum</name>
    <name type="common">Pomegranate</name>
    <dbReference type="NCBI Taxonomy" id="22663"/>
    <lineage>
        <taxon>Eukaryota</taxon>
        <taxon>Viridiplantae</taxon>
        <taxon>Streptophyta</taxon>
        <taxon>Embryophyta</taxon>
        <taxon>Tracheophyta</taxon>
        <taxon>Spermatophyta</taxon>
        <taxon>Magnoliopsida</taxon>
        <taxon>eudicotyledons</taxon>
        <taxon>Gunneridae</taxon>
        <taxon>Pentapetalae</taxon>
        <taxon>rosids</taxon>
        <taxon>malvids</taxon>
        <taxon>Myrtales</taxon>
        <taxon>Lythraceae</taxon>
        <taxon>Punica</taxon>
    </lineage>
</organism>
<feature type="region of interest" description="Disordered" evidence="1">
    <location>
        <begin position="1"/>
        <end position="35"/>
    </location>
</feature>
<reference evidence="2 3" key="1">
    <citation type="submission" date="2017-11" db="EMBL/GenBank/DDBJ databases">
        <title>De-novo sequencing of pomegranate (Punica granatum L.) genome.</title>
        <authorList>
            <person name="Akparov Z."/>
            <person name="Amiraslanov A."/>
            <person name="Hajiyeva S."/>
            <person name="Abbasov M."/>
            <person name="Kaur K."/>
            <person name="Hamwieh A."/>
            <person name="Solovyev V."/>
            <person name="Salamov A."/>
            <person name="Braich B."/>
            <person name="Kosarev P."/>
            <person name="Mahmoud A."/>
            <person name="Hajiyev E."/>
            <person name="Babayeva S."/>
            <person name="Izzatullayeva V."/>
            <person name="Mammadov A."/>
            <person name="Mammadov A."/>
            <person name="Sharifova S."/>
            <person name="Ojaghi J."/>
            <person name="Eynullazada K."/>
            <person name="Bayramov B."/>
            <person name="Abdulazimova A."/>
            <person name="Shahmuradov I."/>
        </authorList>
    </citation>
    <scope>NUCLEOTIDE SEQUENCE [LARGE SCALE GENOMIC DNA]</scope>
    <source>
        <strain evidence="3">cv. AG2017</strain>
        <tissue evidence="2">Leaf</tissue>
    </source>
</reference>
<feature type="compositionally biased region" description="Low complexity" evidence="1">
    <location>
        <begin position="1"/>
        <end position="18"/>
    </location>
</feature>
<dbReference type="AlphaFoldDB" id="A0A2I0K8R5"/>
<protein>
    <submittedName>
        <fullName evidence="2">Uncharacterized protein</fullName>
    </submittedName>
</protein>
<dbReference type="EMBL" id="PGOL01000807">
    <property type="protein sequence ID" value="PKI64503.1"/>
    <property type="molecule type" value="Genomic_DNA"/>
</dbReference>
<comment type="caution">
    <text evidence="2">The sequence shown here is derived from an EMBL/GenBank/DDBJ whole genome shotgun (WGS) entry which is preliminary data.</text>
</comment>
<feature type="compositionally biased region" description="Low complexity" evidence="1">
    <location>
        <begin position="26"/>
        <end position="35"/>
    </location>
</feature>
<evidence type="ECO:0000313" key="2">
    <source>
        <dbReference type="EMBL" id="PKI64503.1"/>
    </source>
</evidence>
<name>A0A2I0K8R5_PUNGR</name>
<keyword evidence="3" id="KW-1185">Reference proteome</keyword>
<gene>
    <name evidence="2" type="ORF">CRG98_015066</name>
</gene>